<evidence type="ECO:0000313" key="2">
    <source>
        <dbReference type="Proteomes" id="UP000315226"/>
    </source>
</evidence>
<sequence>MGPGSEGLVRLVAALGLGPQQVGAEAWAEGFASLGMFGLTPEDWAQMLGAAERGEAPAVPWELLDEMDGLEQVQRAGDEELVRARTVLIGLPSFYAIYMLHGLFMPDTPRVAAMRAPLDERGLGPVLDRIVSLSPTPRQFTEGLTACLGGMLDELYEPLVEQLAADPYLFRIPGDEHGAAGFMDTWTRTLQQQTRVPSAHAR</sequence>
<accession>A0A4Y3RHG0</accession>
<dbReference type="RefSeq" id="WP_141296839.1">
    <property type="nucleotide sequence ID" value="NZ_BJMN01000016.1"/>
</dbReference>
<evidence type="ECO:0000313" key="1">
    <source>
        <dbReference type="EMBL" id="GEB57241.1"/>
    </source>
</evidence>
<dbReference type="AlphaFoldDB" id="A0A4Y3RHG0"/>
<comment type="caution">
    <text evidence="1">The sequence shown here is derived from an EMBL/GenBank/DDBJ whole genome shotgun (WGS) entry which is preliminary data.</text>
</comment>
<proteinExistence type="predicted"/>
<organism evidence="1 2">
    <name type="scientific">Streptomyces gardneri</name>
    <dbReference type="NCBI Taxonomy" id="66892"/>
    <lineage>
        <taxon>Bacteria</taxon>
        <taxon>Bacillati</taxon>
        <taxon>Actinomycetota</taxon>
        <taxon>Actinomycetes</taxon>
        <taxon>Kitasatosporales</taxon>
        <taxon>Streptomycetaceae</taxon>
        <taxon>Streptomyces</taxon>
    </lineage>
</organism>
<dbReference type="EMBL" id="BJMN01000016">
    <property type="protein sequence ID" value="GEB57241.1"/>
    <property type="molecule type" value="Genomic_DNA"/>
</dbReference>
<reference evidence="1 2" key="1">
    <citation type="submission" date="2019-06" db="EMBL/GenBank/DDBJ databases">
        <title>Whole genome shotgun sequence of Streptomyces gardneri NBRC 12865.</title>
        <authorList>
            <person name="Hosoyama A."/>
            <person name="Uohara A."/>
            <person name="Ohji S."/>
            <person name="Ichikawa N."/>
        </authorList>
    </citation>
    <scope>NUCLEOTIDE SEQUENCE [LARGE SCALE GENOMIC DNA]</scope>
    <source>
        <strain evidence="1 2">NBRC 12865</strain>
    </source>
</reference>
<dbReference type="Proteomes" id="UP000315226">
    <property type="component" value="Unassembled WGS sequence"/>
</dbReference>
<dbReference type="OrthoDB" id="3998705at2"/>
<gene>
    <name evidence="1" type="ORF">SGA01_28460</name>
</gene>
<protein>
    <submittedName>
        <fullName evidence="1">Uncharacterized protein</fullName>
    </submittedName>
</protein>
<name>A0A4Y3RHG0_9ACTN</name>
<keyword evidence="2" id="KW-1185">Reference proteome</keyword>